<gene>
    <name evidence="1" type="ORF">HUK83_13685</name>
</gene>
<accession>A0A850NUC6</accession>
<reference evidence="1 2" key="1">
    <citation type="submission" date="2020-06" db="EMBL/GenBank/DDBJ databases">
        <title>Description of novel acetic acid bacteria.</title>
        <authorList>
            <person name="Sombolestani A."/>
        </authorList>
    </citation>
    <scope>NUCLEOTIDE SEQUENCE [LARGE SCALE GENOMIC DNA]</scope>
    <source>
        <strain evidence="1 2">LMG 26838</strain>
    </source>
</reference>
<dbReference type="AlphaFoldDB" id="A0A850NUC6"/>
<comment type="caution">
    <text evidence="1">The sequence shown here is derived from an EMBL/GenBank/DDBJ whole genome shotgun (WGS) entry which is preliminary data.</text>
</comment>
<evidence type="ECO:0000313" key="1">
    <source>
        <dbReference type="EMBL" id="NVN31376.1"/>
    </source>
</evidence>
<dbReference type="Proteomes" id="UP000565205">
    <property type="component" value="Unassembled WGS sequence"/>
</dbReference>
<sequence>ALLRLARDPDLRARLQVAGLARAQHFHIRRHRAALVRLRDSLYGSARSWSVGTY</sequence>
<organism evidence="1 2">
    <name type="scientific">Endobacter medicaginis</name>
    <dbReference type="NCBI Taxonomy" id="1181271"/>
    <lineage>
        <taxon>Bacteria</taxon>
        <taxon>Pseudomonadati</taxon>
        <taxon>Pseudomonadota</taxon>
        <taxon>Alphaproteobacteria</taxon>
        <taxon>Acetobacterales</taxon>
        <taxon>Acetobacteraceae</taxon>
        <taxon>Endobacter</taxon>
    </lineage>
</organism>
<evidence type="ECO:0000313" key="2">
    <source>
        <dbReference type="Proteomes" id="UP000565205"/>
    </source>
</evidence>
<protein>
    <recommendedName>
        <fullName evidence="3">Glycosyltransferase family 1 protein</fullName>
    </recommendedName>
</protein>
<name>A0A850NUC6_9PROT</name>
<proteinExistence type="predicted"/>
<evidence type="ECO:0008006" key="3">
    <source>
        <dbReference type="Google" id="ProtNLM"/>
    </source>
</evidence>
<feature type="non-terminal residue" evidence="1">
    <location>
        <position position="1"/>
    </location>
</feature>
<dbReference type="EMBL" id="JABXXQ010000358">
    <property type="protein sequence ID" value="NVN31376.1"/>
    <property type="molecule type" value="Genomic_DNA"/>
</dbReference>